<accession>A0A2K8SI81</accession>
<reference evidence="1 2" key="1">
    <citation type="submission" date="2017-11" db="EMBL/GenBank/DDBJ databases">
        <title>Complete genome of a free-living desiccation-tolerant cyanobacterium and its photosynthetic adaptation to extreme terrestrial habitat.</title>
        <authorList>
            <person name="Shang J."/>
        </authorList>
    </citation>
    <scope>NUCLEOTIDE SEQUENCE [LARGE SCALE GENOMIC DNA]</scope>
    <source>
        <strain evidence="1 2">CCNUN1</strain>
    </source>
</reference>
<name>A0A2K8SI81_9NOSO</name>
<protein>
    <submittedName>
        <fullName evidence="1">Uncharacterized protein</fullName>
    </submittedName>
</protein>
<sequence>MQYLTVLQAIAYPAQFAKSVHNSLYIAVAMINKRLTVKSSVR</sequence>
<proteinExistence type="predicted"/>
<dbReference type="EMBL" id="CP024785">
    <property type="protein sequence ID" value="AUB34555.1"/>
    <property type="molecule type" value="Genomic_DNA"/>
</dbReference>
<keyword evidence="2" id="KW-1185">Reference proteome</keyword>
<dbReference type="Proteomes" id="UP000232003">
    <property type="component" value="Chromosome"/>
</dbReference>
<gene>
    <name evidence="1" type="ORF">COO91_00380</name>
</gene>
<dbReference type="KEGG" id="nfl:COO91_00380"/>
<dbReference type="AlphaFoldDB" id="A0A2K8SI81"/>
<dbReference type="RefSeq" id="WP_263983597.1">
    <property type="nucleotide sequence ID" value="NZ_CAWNNC010000001.1"/>
</dbReference>
<evidence type="ECO:0000313" key="2">
    <source>
        <dbReference type="Proteomes" id="UP000232003"/>
    </source>
</evidence>
<evidence type="ECO:0000313" key="1">
    <source>
        <dbReference type="EMBL" id="AUB34555.1"/>
    </source>
</evidence>
<organism evidence="1 2">
    <name type="scientific">Nostoc flagelliforme CCNUN1</name>
    <dbReference type="NCBI Taxonomy" id="2038116"/>
    <lineage>
        <taxon>Bacteria</taxon>
        <taxon>Bacillati</taxon>
        <taxon>Cyanobacteriota</taxon>
        <taxon>Cyanophyceae</taxon>
        <taxon>Nostocales</taxon>
        <taxon>Nostocaceae</taxon>
        <taxon>Nostoc</taxon>
    </lineage>
</organism>